<comment type="caution">
    <text evidence="12">The sequence shown here is derived from an EMBL/GenBank/DDBJ whole genome shotgun (WGS) entry which is preliminary data.</text>
</comment>
<keyword evidence="5" id="KW-0547">Nucleotide-binding</keyword>
<name>A0ABT2C9Z3_9ACTN</name>
<evidence type="ECO:0000313" key="13">
    <source>
        <dbReference type="Proteomes" id="UP001431313"/>
    </source>
</evidence>
<accession>A0ABT2C9Z3</accession>
<keyword evidence="6 12" id="KW-0418">Kinase</keyword>
<proteinExistence type="predicted"/>
<protein>
    <recommendedName>
        <fullName evidence="2">histidine kinase</fullName>
        <ecNumber evidence="2">2.7.13.3</ecNumber>
    </recommendedName>
</protein>
<feature type="compositionally biased region" description="Low complexity" evidence="9">
    <location>
        <begin position="404"/>
        <end position="428"/>
    </location>
</feature>
<dbReference type="PANTHER" id="PTHR24421">
    <property type="entry name" value="NITRATE/NITRITE SENSOR PROTEIN NARX-RELATED"/>
    <property type="match status" value="1"/>
</dbReference>
<dbReference type="Gene3D" id="1.20.5.1930">
    <property type="match status" value="1"/>
</dbReference>
<dbReference type="PANTHER" id="PTHR24421:SF10">
    <property type="entry name" value="NITRATE_NITRITE SENSOR PROTEIN NARQ"/>
    <property type="match status" value="1"/>
</dbReference>
<evidence type="ECO:0000256" key="7">
    <source>
        <dbReference type="ARBA" id="ARBA00022840"/>
    </source>
</evidence>
<evidence type="ECO:0000256" key="4">
    <source>
        <dbReference type="ARBA" id="ARBA00022679"/>
    </source>
</evidence>
<keyword evidence="4" id="KW-0808">Transferase</keyword>
<dbReference type="EMBL" id="JANUGQ010000001">
    <property type="protein sequence ID" value="MCS0634218.1"/>
    <property type="molecule type" value="Genomic_DNA"/>
</dbReference>
<reference evidence="12" key="1">
    <citation type="submission" date="2022-08" db="EMBL/GenBank/DDBJ databases">
        <authorList>
            <person name="Somphong A."/>
            <person name="Phongsopitanun W."/>
        </authorList>
    </citation>
    <scope>NUCLEOTIDE SEQUENCE</scope>
    <source>
        <strain evidence="12">LP05-1</strain>
    </source>
</reference>
<dbReference type="RefSeq" id="WP_258784750.1">
    <property type="nucleotide sequence ID" value="NZ_JANUGQ010000001.1"/>
</dbReference>
<dbReference type="InterPro" id="IPR050482">
    <property type="entry name" value="Sensor_HK_TwoCompSys"/>
</dbReference>
<dbReference type="Proteomes" id="UP001431313">
    <property type="component" value="Unassembled WGS sequence"/>
</dbReference>
<evidence type="ECO:0000259" key="11">
    <source>
        <dbReference type="Pfam" id="PF07730"/>
    </source>
</evidence>
<dbReference type="CDD" id="cd16917">
    <property type="entry name" value="HATPase_UhpB-NarQ-NarX-like"/>
    <property type="match status" value="1"/>
</dbReference>
<feature type="domain" description="Signal transduction histidine kinase subgroup 3 dimerisation and phosphoacceptor" evidence="11">
    <location>
        <begin position="184"/>
        <end position="247"/>
    </location>
</feature>
<keyword evidence="13" id="KW-1185">Reference proteome</keyword>
<evidence type="ECO:0000256" key="6">
    <source>
        <dbReference type="ARBA" id="ARBA00022777"/>
    </source>
</evidence>
<gene>
    <name evidence="12" type="ORF">NX801_00760</name>
</gene>
<evidence type="ECO:0000256" key="9">
    <source>
        <dbReference type="SAM" id="MobiDB-lite"/>
    </source>
</evidence>
<keyword evidence="10" id="KW-1133">Transmembrane helix</keyword>
<dbReference type="InterPro" id="IPR036890">
    <property type="entry name" value="HATPase_C_sf"/>
</dbReference>
<feature type="compositionally biased region" description="Gly residues" evidence="9">
    <location>
        <begin position="429"/>
        <end position="438"/>
    </location>
</feature>
<feature type="transmembrane region" description="Helical" evidence="10">
    <location>
        <begin position="107"/>
        <end position="126"/>
    </location>
</feature>
<evidence type="ECO:0000256" key="8">
    <source>
        <dbReference type="ARBA" id="ARBA00023012"/>
    </source>
</evidence>
<feature type="transmembrane region" description="Helical" evidence="10">
    <location>
        <begin position="80"/>
        <end position="100"/>
    </location>
</feature>
<feature type="region of interest" description="Disordered" evidence="9">
    <location>
        <begin position="369"/>
        <end position="443"/>
    </location>
</feature>
<keyword evidence="7" id="KW-0067">ATP-binding</keyword>
<sequence length="458" mass="47202">MTLPRPHRDDVLLAAGSLALGLLLWSLGLHTQGGRWFSQPWQALVPLALMSVLEVVRRSWPQTALTAGTVLIVADQFTQGNLATVLMFADIVYAAVLYGTPAAARRIPVTTAVVTLAVTVGFLAWFRKPDALLIGLVTGLVSFFPAITGAIVRNHREAAETARLRAAQTALLAEMDRVQAVTAERARMARELHDMVANHLSAIAIHATAALSLEDPATTRRALGVIRENSVAGLDEMRRLIGLLRDGTGHEEPAAAPTLDGLDALVRGVAAHGTASGLTYRLEDRRDPAEKLPAPVGLAAYRLVQESLTNTLKHAGAGEVVVSLERTADALVVAVTSPGAHRSGPRAPGSGAGLVGMRERVALLGGTFEAGPVAAGDGPAPGPDHGAAPGGPAPGPDGGRGTRTGRAAATRPDPGAGPRPDGDAALASGPGGGPGDGSGKIWRVRAVLPVRDDGEPEA</sequence>
<dbReference type="Gene3D" id="3.30.565.10">
    <property type="entry name" value="Histidine kinase-like ATPase, C-terminal domain"/>
    <property type="match status" value="1"/>
</dbReference>
<evidence type="ECO:0000256" key="3">
    <source>
        <dbReference type="ARBA" id="ARBA00022553"/>
    </source>
</evidence>
<dbReference type="EC" id="2.7.13.3" evidence="2"/>
<feature type="transmembrane region" description="Helical" evidence="10">
    <location>
        <begin position="132"/>
        <end position="152"/>
    </location>
</feature>
<keyword evidence="8" id="KW-0902">Two-component regulatory system</keyword>
<evidence type="ECO:0000256" key="5">
    <source>
        <dbReference type="ARBA" id="ARBA00022741"/>
    </source>
</evidence>
<dbReference type="GO" id="GO:0016301">
    <property type="term" value="F:kinase activity"/>
    <property type="evidence" value="ECO:0007669"/>
    <property type="project" value="UniProtKB-KW"/>
</dbReference>
<feature type="compositionally biased region" description="Low complexity" evidence="9">
    <location>
        <begin position="370"/>
        <end position="387"/>
    </location>
</feature>
<evidence type="ECO:0000256" key="1">
    <source>
        <dbReference type="ARBA" id="ARBA00000085"/>
    </source>
</evidence>
<evidence type="ECO:0000256" key="10">
    <source>
        <dbReference type="SAM" id="Phobius"/>
    </source>
</evidence>
<dbReference type="Pfam" id="PF07730">
    <property type="entry name" value="HisKA_3"/>
    <property type="match status" value="1"/>
</dbReference>
<feature type="transmembrane region" description="Helical" evidence="10">
    <location>
        <begin position="12"/>
        <end position="29"/>
    </location>
</feature>
<keyword evidence="3" id="KW-0597">Phosphoprotein</keyword>
<keyword evidence="10" id="KW-0812">Transmembrane</keyword>
<evidence type="ECO:0000256" key="2">
    <source>
        <dbReference type="ARBA" id="ARBA00012438"/>
    </source>
</evidence>
<dbReference type="InterPro" id="IPR011712">
    <property type="entry name" value="Sig_transdc_His_kin_sub3_dim/P"/>
</dbReference>
<keyword evidence="10" id="KW-0472">Membrane</keyword>
<organism evidence="12 13">
    <name type="scientific">Streptomyces pyxinae</name>
    <dbReference type="NCBI Taxonomy" id="2970734"/>
    <lineage>
        <taxon>Bacteria</taxon>
        <taxon>Bacillati</taxon>
        <taxon>Actinomycetota</taxon>
        <taxon>Actinomycetes</taxon>
        <taxon>Kitasatosporales</taxon>
        <taxon>Streptomycetaceae</taxon>
        <taxon>Streptomyces</taxon>
    </lineage>
</organism>
<comment type="catalytic activity">
    <reaction evidence="1">
        <text>ATP + protein L-histidine = ADP + protein N-phospho-L-histidine.</text>
        <dbReference type="EC" id="2.7.13.3"/>
    </reaction>
</comment>
<dbReference type="SUPFAM" id="SSF55874">
    <property type="entry name" value="ATPase domain of HSP90 chaperone/DNA topoisomerase II/histidine kinase"/>
    <property type="match status" value="1"/>
</dbReference>
<evidence type="ECO:0000313" key="12">
    <source>
        <dbReference type="EMBL" id="MCS0634218.1"/>
    </source>
</evidence>